<feature type="signal peptide" evidence="2">
    <location>
        <begin position="1"/>
        <end position="25"/>
    </location>
</feature>
<accession>A0A494WC65</accession>
<feature type="chain" id="PRO_5019755832" description="DUF2946 domain-containing protein" evidence="2">
    <location>
        <begin position="26"/>
        <end position="110"/>
    </location>
</feature>
<keyword evidence="4" id="KW-1185">Reference proteome</keyword>
<feature type="region of interest" description="Disordered" evidence="1">
    <location>
        <begin position="45"/>
        <end position="64"/>
    </location>
</feature>
<sequence>MMRKLRPFLACLMLVLTAFAGMAHAAEAAGGSVLGIELTIHAPGDGDEVPADSDNGLPHHHNACHGHDVGTPAIACGPETAVLMVMPGIGQLSAPVPNANGNVLQRPPQA</sequence>
<organism evidence="3 4">
    <name type="scientific">Sphingobium amiense</name>
    <dbReference type="NCBI Taxonomy" id="135719"/>
    <lineage>
        <taxon>Bacteria</taxon>
        <taxon>Pseudomonadati</taxon>
        <taxon>Pseudomonadota</taxon>
        <taxon>Alphaproteobacteria</taxon>
        <taxon>Sphingomonadales</taxon>
        <taxon>Sphingomonadaceae</taxon>
        <taxon>Sphingobium</taxon>
    </lineage>
</organism>
<protein>
    <recommendedName>
        <fullName evidence="5">DUF2946 domain-containing protein</fullName>
    </recommendedName>
</protein>
<evidence type="ECO:0008006" key="5">
    <source>
        <dbReference type="Google" id="ProtNLM"/>
    </source>
</evidence>
<keyword evidence="2" id="KW-0732">Signal</keyword>
<evidence type="ECO:0000256" key="1">
    <source>
        <dbReference type="SAM" id="MobiDB-lite"/>
    </source>
</evidence>
<gene>
    <name evidence="3" type="ORF">SAMIE_1018710</name>
</gene>
<evidence type="ECO:0000313" key="3">
    <source>
        <dbReference type="EMBL" id="BBD98370.1"/>
    </source>
</evidence>
<dbReference type="Proteomes" id="UP000279959">
    <property type="component" value="Chromosome"/>
</dbReference>
<dbReference type="KEGG" id="sami:SAMIE_1018710"/>
<evidence type="ECO:0000313" key="4">
    <source>
        <dbReference type="Proteomes" id="UP000279959"/>
    </source>
</evidence>
<dbReference type="EMBL" id="AP018664">
    <property type="protein sequence ID" value="BBD98370.1"/>
    <property type="molecule type" value="Genomic_DNA"/>
</dbReference>
<proteinExistence type="predicted"/>
<name>A0A494WC65_9SPHN</name>
<dbReference type="AlphaFoldDB" id="A0A494WC65"/>
<reference evidence="3 4" key="1">
    <citation type="submission" date="2018-05" db="EMBL/GenBank/DDBJ databases">
        <title>Complete Genome Sequence of the Nonylphenol-Degrading Bacterium Sphingobium amiense DSM 16289T.</title>
        <authorList>
            <person name="Ootsuka M."/>
            <person name="Nishizawa T."/>
            <person name="Ohta H."/>
        </authorList>
    </citation>
    <scope>NUCLEOTIDE SEQUENCE [LARGE SCALE GENOMIC DNA]</scope>
    <source>
        <strain evidence="3 4">DSM 16289</strain>
    </source>
</reference>
<evidence type="ECO:0000256" key="2">
    <source>
        <dbReference type="SAM" id="SignalP"/>
    </source>
</evidence>